<organism evidence="1 2">
    <name type="scientific">Olleya aquimaris</name>
    <dbReference type="NCBI Taxonomy" id="639310"/>
    <lineage>
        <taxon>Bacteria</taxon>
        <taxon>Pseudomonadati</taxon>
        <taxon>Bacteroidota</taxon>
        <taxon>Flavobacteriia</taxon>
        <taxon>Flavobacteriales</taxon>
        <taxon>Flavobacteriaceae</taxon>
    </lineage>
</organism>
<reference evidence="1 2" key="1">
    <citation type="submission" date="2018-06" db="EMBL/GenBank/DDBJ databases">
        <title>Genomic Encyclopedia of Archaeal and Bacterial Type Strains, Phase II (KMG-II): from individual species to whole genera.</title>
        <authorList>
            <person name="Goeker M."/>
        </authorList>
    </citation>
    <scope>NUCLEOTIDE SEQUENCE [LARGE SCALE GENOMIC DNA]</scope>
    <source>
        <strain evidence="1 2">DSM 24464</strain>
    </source>
</reference>
<dbReference type="InterPro" id="IPR029044">
    <property type="entry name" value="Nucleotide-diphossugar_trans"/>
</dbReference>
<comment type="caution">
    <text evidence="1">The sequence shown here is derived from an EMBL/GenBank/DDBJ whole genome shotgun (WGS) entry which is preliminary data.</text>
</comment>
<dbReference type="AlphaFoldDB" id="A0A327RN65"/>
<accession>A0A327RN65</accession>
<dbReference type="Proteomes" id="UP000248703">
    <property type="component" value="Unassembled WGS sequence"/>
</dbReference>
<dbReference type="EMBL" id="QLLO01000002">
    <property type="protein sequence ID" value="RAJ16983.1"/>
    <property type="molecule type" value="Genomic_DNA"/>
</dbReference>
<sequence length="346" mass="39830">MRKGYNPTKGGKLVVKEPCDHRVIIPLHIPHENDYFKDAYKIFELCLFSVLKTASSKLKVSIISNKCSQEVNERLIKLYDSHNIDELIIEREGIGKINSLLKALRTVEERLVTITDADVLFLDHWEDEVVKVFSSFPKAGAVCPVPVYRKHLDLTANIWSKYLFSKKLKFRAVKDVDALENFAKSIGWTHLPEEFGDSIGTLQAKDDTIAVLGCSHFVATYKTEVFKALPEDNSAYLIDGDSEFLYMDKPVVLTDGYRLSTYTNNAYHLGNVFEPWMQDNFDALKAREQKHIDYSSLKTLKKNTVKYIIINKLFKRAIKIKPLLRYLLKTKGLTNSQVFNYVDRKY</sequence>
<name>A0A327RN65_9FLAO</name>
<dbReference type="RefSeq" id="WP_111659098.1">
    <property type="nucleotide sequence ID" value="NZ_QLLO01000002.1"/>
</dbReference>
<evidence type="ECO:0000313" key="1">
    <source>
        <dbReference type="EMBL" id="RAJ16983.1"/>
    </source>
</evidence>
<dbReference type="Gene3D" id="3.90.550.10">
    <property type="entry name" value="Spore Coat Polysaccharide Biosynthesis Protein SpsA, Chain A"/>
    <property type="match status" value="1"/>
</dbReference>
<dbReference type="SUPFAM" id="SSF53448">
    <property type="entry name" value="Nucleotide-diphospho-sugar transferases"/>
    <property type="match status" value="1"/>
</dbReference>
<dbReference type="GO" id="GO:0016740">
    <property type="term" value="F:transferase activity"/>
    <property type="evidence" value="ECO:0007669"/>
    <property type="project" value="UniProtKB-KW"/>
</dbReference>
<gene>
    <name evidence="1" type="ORF">LY08_00761</name>
</gene>
<proteinExistence type="predicted"/>
<evidence type="ECO:0000313" key="2">
    <source>
        <dbReference type="Proteomes" id="UP000248703"/>
    </source>
</evidence>
<protein>
    <submittedName>
        <fullName evidence="1">Glycosyl transferase family 2</fullName>
    </submittedName>
</protein>
<dbReference type="OrthoDB" id="1116632at2"/>
<keyword evidence="2" id="KW-1185">Reference proteome</keyword>
<keyword evidence="1" id="KW-0808">Transferase</keyword>